<reference evidence="2" key="1">
    <citation type="submission" date="2019-08" db="EMBL/GenBank/DDBJ databases">
        <authorList>
            <person name="Kucharzyk K."/>
            <person name="Murdoch R.W."/>
            <person name="Higgins S."/>
            <person name="Loffler F."/>
        </authorList>
    </citation>
    <scope>NUCLEOTIDE SEQUENCE</scope>
</reference>
<organism evidence="2">
    <name type="scientific">bioreactor metagenome</name>
    <dbReference type="NCBI Taxonomy" id="1076179"/>
    <lineage>
        <taxon>unclassified sequences</taxon>
        <taxon>metagenomes</taxon>
        <taxon>ecological metagenomes</taxon>
    </lineage>
</organism>
<name>A0A645HM57_9ZZZZ</name>
<proteinExistence type="predicted"/>
<evidence type="ECO:0000313" key="2">
    <source>
        <dbReference type="EMBL" id="MPN39532.1"/>
    </source>
</evidence>
<sequence>MQLLLYDPTPRNGAAHHTARNQAIRCRGDSHGRSACHAEAVFQQGTECAGSTMAAHQRNRTHAKTKLGVQTKDAGQAAANQIL</sequence>
<accession>A0A645HM57</accession>
<dbReference type="EMBL" id="VSSQ01095403">
    <property type="protein sequence ID" value="MPN39532.1"/>
    <property type="molecule type" value="Genomic_DNA"/>
</dbReference>
<protein>
    <submittedName>
        <fullName evidence="2">Uncharacterized protein</fullName>
    </submittedName>
</protein>
<gene>
    <name evidence="2" type="ORF">SDC9_187060</name>
</gene>
<dbReference type="AlphaFoldDB" id="A0A645HM57"/>
<comment type="caution">
    <text evidence="2">The sequence shown here is derived from an EMBL/GenBank/DDBJ whole genome shotgun (WGS) entry which is preliminary data.</text>
</comment>
<feature type="region of interest" description="Disordered" evidence="1">
    <location>
        <begin position="53"/>
        <end position="83"/>
    </location>
</feature>
<evidence type="ECO:0000256" key="1">
    <source>
        <dbReference type="SAM" id="MobiDB-lite"/>
    </source>
</evidence>